<name>A0A9P5NHB6_GYMJU</name>
<keyword evidence="3" id="KW-1185">Reference proteome</keyword>
<evidence type="ECO:0000256" key="1">
    <source>
        <dbReference type="SAM" id="MobiDB-lite"/>
    </source>
</evidence>
<accession>A0A9P5NHB6</accession>
<protein>
    <submittedName>
        <fullName evidence="2">Uncharacterized protein</fullName>
    </submittedName>
</protein>
<evidence type="ECO:0000313" key="3">
    <source>
        <dbReference type="Proteomes" id="UP000724874"/>
    </source>
</evidence>
<dbReference type="EMBL" id="JADNYJ010000071">
    <property type="protein sequence ID" value="KAF8891581.1"/>
    <property type="molecule type" value="Genomic_DNA"/>
</dbReference>
<sequence>MDAHSPTRPTAPNPDRIMISLPTTASQRKRTLPPSPHSRQHPRGRHWLRILHGPGNRIAHAWNTPSHQRPGFRAAMGRGGDRCSEGASATCVLAFLVVFG</sequence>
<reference evidence="2" key="1">
    <citation type="submission" date="2020-11" db="EMBL/GenBank/DDBJ databases">
        <authorList>
            <consortium name="DOE Joint Genome Institute"/>
            <person name="Ahrendt S."/>
            <person name="Riley R."/>
            <person name="Andreopoulos W."/>
            <person name="LaButti K."/>
            <person name="Pangilinan J."/>
            <person name="Ruiz-duenas F.J."/>
            <person name="Barrasa J.M."/>
            <person name="Sanchez-Garcia M."/>
            <person name="Camarero S."/>
            <person name="Miyauchi S."/>
            <person name="Serrano A."/>
            <person name="Linde D."/>
            <person name="Babiker R."/>
            <person name="Drula E."/>
            <person name="Ayuso-Fernandez I."/>
            <person name="Pacheco R."/>
            <person name="Padilla G."/>
            <person name="Ferreira P."/>
            <person name="Barriuso J."/>
            <person name="Kellner H."/>
            <person name="Castanera R."/>
            <person name="Alfaro M."/>
            <person name="Ramirez L."/>
            <person name="Pisabarro A.G."/>
            <person name="Kuo A."/>
            <person name="Tritt A."/>
            <person name="Lipzen A."/>
            <person name="He G."/>
            <person name="Yan M."/>
            <person name="Ng V."/>
            <person name="Cullen D."/>
            <person name="Martin F."/>
            <person name="Rosso M.-N."/>
            <person name="Henrissat B."/>
            <person name="Hibbett D."/>
            <person name="Martinez A.T."/>
            <person name="Grigoriev I.V."/>
        </authorList>
    </citation>
    <scope>NUCLEOTIDE SEQUENCE</scope>
    <source>
        <strain evidence="2">AH 44721</strain>
    </source>
</reference>
<organism evidence="2 3">
    <name type="scientific">Gymnopilus junonius</name>
    <name type="common">Spectacular rustgill mushroom</name>
    <name type="synonym">Gymnopilus spectabilis subsp. junonius</name>
    <dbReference type="NCBI Taxonomy" id="109634"/>
    <lineage>
        <taxon>Eukaryota</taxon>
        <taxon>Fungi</taxon>
        <taxon>Dikarya</taxon>
        <taxon>Basidiomycota</taxon>
        <taxon>Agaricomycotina</taxon>
        <taxon>Agaricomycetes</taxon>
        <taxon>Agaricomycetidae</taxon>
        <taxon>Agaricales</taxon>
        <taxon>Agaricineae</taxon>
        <taxon>Hymenogastraceae</taxon>
        <taxon>Gymnopilus</taxon>
    </lineage>
</organism>
<comment type="caution">
    <text evidence="2">The sequence shown here is derived from an EMBL/GenBank/DDBJ whole genome shotgun (WGS) entry which is preliminary data.</text>
</comment>
<evidence type="ECO:0000313" key="2">
    <source>
        <dbReference type="EMBL" id="KAF8891581.1"/>
    </source>
</evidence>
<feature type="region of interest" description="Disordered" evidence="1">
    <location>
        <begin position="1"/>
        <end position="45"/>
    </location>
</feature>
<proteinExistence type="predicted"/>
<dbReference type="AlphaFoldDB" id="A0A9P5NHB6"/>
<gene>
    <name evidence="2" type="ORF">CPB84DRAFT_1784029</name>
</gene>
<dbReference type="Proteomes" id="UP000724874">
    <property type="component" value="Unassembled WGS sequence"/>
</dbReference>